<gene>
    <name evidence="1" type="ORF">A2677_01605</name>
</gene>
<dbReference type="InterPro" id="IPR008979">
    <property type="entry name" value="Galactose-bd-like_sf"/>
</dbReference>
<dbReference type="Gene3D" id="2.60.120.260">
    <property type="entry name" value="Galactose-binding domain-like"/>
    <property type="match status" value="1"/>
</dbReference>
<dbReference type="EMBL" id="MHKK01000024">
    <property type="protein sequence ID" value="OGY89786.1"/>
    <property type="molecule type" value="Genomic_DNA"/>
</dbReference>
<dbReference type="Proteomes" id="UP000177817">
    <property type="component" value="Unassembled WGS sequence"/>
</dbReference>
<organism evidence="1 2">
    <name type="scientific">Candidatus Komeilibacteria bacterium RIFCSPHIGHO2_01_FULL_52_14</name>
    <dbReference type="NCBI Taxonomy" id="1798549"/>
    <lineage>
        <taxon>Bacteria</taxon>
        <taxon>Candidatus Komeiliibacteriota</taxon>
    </lineage>
</organism>
<proteinExistence type="predicted"/>
<comment type="caution">
    <text evidence="1">The sequence shown here is derived from an EMBL/GenBank/DDBJ whole genome shotgun (WGS) entry which is preliminary data.</text>
</comment>
<accession>A0A1G2BM25</accession>
<evidence type="ECO:0000313" key="1">
    <source>
        <dbReference type="EMBL" id="OGY89786.1"/>
    </source>
</evidence>
<evidence type="ECO:0000313" key="2">
    <source>
        <dbReference type="Proteomes" id="UP000177817"/>
    </source>
</evidence>
<reference evidence="1 2" key="1">
    <citation type="journal article" date="2016" name="Nat. Commun.">
        <title>Thousands of microbial genomes shed light on interconnected biogeochemical processes in an aquifer system.</title>
        <authorList>
            <person name="Anantharaman K."/>
            <person name="Brown C.T."/>
            <person name="Hug L.A."/>
            <person name="Sharon I."/>
            <person name="Castelle C.J."/>
            <person name="Probst A.J."/>
            <person name="Thomas B.C."/>
            <person name="Singh A."/>
            <person name="Wilkins M.J."/>
            <person name="Karaoz U."/>
            <person name="Brodie E.L."/>
            <person name="Williams K.H."/>
            <person name="Hubbard S.S."/>
            <person name="Banfield J.F."/>
        </authorList>
    </citation>
    <scope>NUCLEOTIDE SEQUENCE [LARGE SCALE GENOMIC DNA]</scope>
</reference>
<dbReference type="SUPFAM" id="SSF49785">
    <property type="entry name" value="Galactose-binding domain-like"/>
    <property type="match status" value="1"/>
</dbReference>
<protein>
    <submittedName>
        <fullName evidence="1">Uncharacterized protein</fullName>
    </submittedName>
</protein>
<sequence length="3198" mass="345694">MGLRRSQKTLITVLIVLILGSATLAYTTNRASAGGLPVHDIIAFVKKMWEIVKEQWEKRWKQASVIALDKAAQSFVNRLAQQTAEYIATGGRGQTSLRRQQSVESIIKSSGQAALGDFLQNLSETTALNQLGLNLCNPTAQLKLNVSIPLLDEQLLPPPKCDIRQVEENWRRYSQTAFSTNIQVGAGLPAGVSVTGPGAVTKSGICRQIIGECKKQGDPEIGNYLGCYTESDCKSIAGTTCQRKTGGECTSNSDCASSTRGQEYECYGIQVASAGIPWLDLTANKSMVEKFEYFIGVLSPQQTDLGAVMEIDAKARELAQAKKQYANLNLQICKGYKDVGSKVTDDYVHKTCDDIEALDKAAGDKSHTAKDTVNTQYSIGDSGFWLNAAKIFKNALVAKLLKKYMKAGSFTNLSSVFNSGEDLAAVRQNIVQKLQEGGVSPTNLLSGAASSLADARRPILNTVSNYDYISNFTICPEDRNTVELDNCTIDDGLASAINEKKTVAQAIADGSLQSDMPLISNLNLSLNNDPFCLRNGYCHSNIVRLRKYRILPIGWEIAASLSPIDNPITLGDAVNCFENGGTCPLSAASNIYFHLIDPNWILKAPEAQCKGLAFGPKLFSIDVNERQQYCIDAVSCLSEDDQGNCTGGYGYCTKEKAIWRFAGQQCPAQYASCNVYQRESDKATFAFLGNTLATCDASQNGCLWYSRSQDNTGSPQNPAYEWNPGDRIYFNKQVQQCLSSDAGCSEFISTQTGGVNFLANGDFDYYTAAAATNYSDPVWLDDALTDIFDGWQSTGAAMTTRNNAFYGSTGAHLSGTGRFTANIITGILADKKFVLSWNARAETTDPQGCTSDVAIAAPSAFTQSTTVTYTSQWQRFELPVNFDVNTLDTRVLISFSTDCANKTTPGSSDYYLDGIKFELNQTPTSFTSYGANGLVYLNSQFQCTKEDVGCDLYKPADGGQSVPGRIDSNDICPAECVGYQGYLELPSKFDIAEAPSGTTVQPRSVNFIAATGKSCPASELDCDEFTNLDEIAKGGEGKYSFSFVRQCVEDALGQTYYTLEGSDTSGYQVKTWRVLPSNLTIPAGSDISSPQGGTPPCTNVDIGGTNCIDDNNPASLTYNRGNTKCSAAALQTNLDCREFFDSVGQPHYLLQSRVIAAGADCQSYRRTSTGTTFHLLKSESRSCSPSFNGCREYRGNQAGNLRIILSDSFENGSISPWDSATAAISSEAATTGGHSITNASGSGAAQASISRTSTTTTVMSGKELYLEFWMKNEAGVVITPQVQQTPPITFTTPLTVPVKSDWQRYRLGPLYLSSAVDVRLTLGIAPAAGVPSTPIVFLDNIILSESLSNIFLIRESWKTPASCDQPIVGAMLGCQTYTNGANASLNLRSFSRLCSLDVIGCQAFIDTHNSSNPFEETFNKCDAAECTVAQDSLSYLVYSDKNRCSSQNKGCQLFGKPNLNLDLPENHPKYISGYQNVALINDPNQYQTILCTSSGLFCDEFTGTSGSTMYFKNPLSRTCAYKENVNVGGELFTGWFQTASLESGETPTGCADDGVLPYTSQEFNLYDNLHYKFTGWAGLCSAQYDQCTEFKDPNDTQAQNLITDTDFVSLTPVPPVEWTPSFGAGNTLGSATTPRGAEVVLAGGYAITRVSPIGYSRLNFGSVSEGNYLSAHQTDTYLVTADVNIQNLPDDPAKNPVFLEMICRWESSQDGDTSYQSRYCENTAVGDQTNTPCTIDATCQNAFGIGYTCEPPPSESATFNVGNPMRDQQIDYRAYADPKLIGQWQTVYLPVDLGADGAGKRLWEQPIIPCSIYLRQETGEYVTQTRVNSTGQACGTNPTDDIDPLCRETYCIDPTTGKAAATPTRCSPSSPSCPGPTYTQCGGQSDVLWKNPHFGPMKGYAYLDNGQIDTQSCNGQVSSNTGCLLFLAMNERTKKLYSAQPTYQSSAAGAGNPVAPVVCAPNQPGCINDSNRIIKVDRDRQCIEWLACRSATQVFDPTTNSHRQICDQVGLCDQYIAGSNVLSCAHWVDPSKQRLEYGLYTTRSYDATPIDYTGYSMYNLYSVGALELVDVSNRRLTDPSQSPGPDYGSPDFRLVKVIDSCDSSQPQFYEGQCGPIDPLIPSQRIGRCFSPNKCVVGIDGSPFSRDSDYVIKSTTRAFAEKDSPFPYSVVESDTGGTRNVKQGFKEANICENSLGTGSSCQDQYFKFTYGSSGSNVTRYFSADISSTASIPSCICQGGREDGQECLTLDTSGRQGCSNENTRSCEVDSNCSVGGTCVDVGDGKLSTDERCPDNGSPLFLRRADNFINLPGYCIEPDNRANINASQSERACLSWLPVDNSPSGADFYNQSREAGYSYKVPAYYCLEVGLYEQRVGRFFLKYTCSTDCKDSLLLSSERGDYYTDSSGSMGSHCHGFHRHVNCYAKPRGGAGTYPYDGDTVYGESRPDASCQVLAQAVDERGKNAAMTNYFWPGFDNGKGYTIGEKPVVQLNPPVSPLGYGLKQDDTPFGSAVPSGIGFVTDLLFIRVTTEIPRAGSPYACKSTPQSCALFNEGTRSTVAVKGWQKNPPFAGLEDYNIGLLRLKEIYKKIFNVYRWRSGNTCDEYACGVLQQQDGGSYFGGQSCDPIDPDSCNAQAAGNCELLTGKCINSLFNSTATSSPFFQGCATCPVGFHTEQQVSKRCESNNASFDSTTCQAAVLDPTTGATCDTFAGQGYACAAGPADTASNTFRCYSGTMGGNDCKIPFNPDGSIIASNVVCQPSSTALGNDCFYAGVDTGISCLSTADCIVSDDGITDNTVGELHALNKSAYCADTNIEGAHDYGLGFFCTGAPFTVPNTLDFADVPVSCASGTSIVNELGYTLSDAQICRAVGRCLPSSQVAYSPTHPTKKNEPLCYLEPTGYLPMCIRKVATDCQGVAPDRIIDITSANPAWWPLDDTPRADGTYSPYIIPVQCDTSGLNCTQVIPTNSFHVPQCPYAPNCLPVTSPNDNGFSVNNKYQASDVIQGFQNLLVSLNFYMSADKNHIPIKYVEIDWGDGSRQGRVGYYKNQMQQCDDTNALGPITVFQEPLDYAATPAACREDFRSYLHVFAYDPAHVCGTCSNNPTQQCGTDVDCYDNTPVGGQPRTGVCNKAPGATGTVACYRPRVMVQDNWGWCTNGVYGPVGVGCKDVTILSASPPAPQNINEGYVPFAGIIKVNKDPKP</sequence>
<name>A0A1G2BM25_9BACT</name>